<dbReference type="GO" id="GO:0005886">
    <property type="term" value="C:plasma membrane"/>
    <property type="evidence" value="ECO:0007669"/>
    <property type="project" value="UniProtKB-SubCell"/>
</dbReference>
<dbReference type="InterPro" id="IPR010096">
    <property type="entry name" value="NADH-Q_OxRdtase_suN/2"/>
</dbReference>
<comment type="function">
    <text evidence="6">NDH-1 shuttles electrons from NADH, via FMN and iron-sulfur (Fe-S) centers, to quinones in the respiratory chain. The immediate electron acceptor for the enzyme in this species is believed to be ubiquinone. Couples the redox reaction to proton translocation (for every two electrons transferred, four hydrogen ions are translocated across the cytoplasmic membrane), and thus conserves the redox energy in a proton gradient.</text>
</comment>
<evidence type="ECO:0000256" key="2">
    <source>
        <dbReference type="ARBA" id="ARBA00022519"/>
    </source>
</evidence>
<keyword evidence="5 6" id="KW-0472">Membrane</keyword>
<keyword evidence="10" id="KW-1185">Reference proteome</keyword>
<accession>A0A428MKA9</accession>
<dbReference type="EC" id="7.1.1.-" evidence="6"/>
<feature type="transmembrane region" description="Helical" evidence="6">
    <location>
        <begin position="12"/>
        <end position="34"/>
    </location>
</feature>
<dbReference type="AlphaFoldDB" id="A0A428MKA9"/>
<evidence type="ECO:0000259" key="8">
    <source>
        <dbReference type="Pfam" id="PF00361"/>
    </source>
</evidence>
<comment type="subunit">
    <text evidence="6">NDH-1 is composed of 14 different subunits. Subunits NuoA, H, J, K, L, M, N constitute the membrane sector of the complex.</text>
</comment>
<dbReference type="NCBIfam" id="TIGR01770">
    <property type="entry name" value="NDH_I_N"/>
    <property type="match status" value="1"/>
</dbReference>
<evidence type="ECO:0000256" key="4">
    <source>
        <dbReference type="ARBA" id="ARBA00022989"/>
    </source>
</evidence>
<dbReference type="GO" id="GO:0012505">
    <property type="term" value="C:endomembrane system"/>
    <property type="evidence" value="ECO:0007669"/>
    <property type="project" value="UniProtKB-SubCell"/>
</dbReference>
<dbReference type="HAMAP" id="MF_00445">
    <property type="entry name" value="NDH1_NuoN_1"/>
    <property type="match status" value="1"/>
</dbReference>
<comment type="caution">
    <text evidence="9">The sequence shown here is derived from an EMBL/GenBank/DDBJ whole genome shotgun (WGS) entry which is preliminary data.</text>
</comment>
<feature type="transmembrane region" description="Helical" evidence="6">
    <location>
        <begin position="131"/>
        <end position="151"/>
    </location>
</feature>
<feature type="transmembrane region" description="Helical" evidence="6">
    <location>
        <begin position="420"/>
        <end position="439"/>
    </location>
</feature>
<feature type="transmembrane region" description="Helical" evidence="6">
    <location>
        <begin position="311"/>
        <end position="332"/>
    </location>
</feature>
<feature type="transmembrane region" description="Helical" evidence="6">
    <location>
        <begin position="244"/>
        <end position="270"/>
    </location>
</feature>
<evidence type="ECO:0000256" key="3">
    <source>
        <dbReference type="ARBA" id="ARBA00022692"/>
    </source>
</evidence>
<keyword evidence="2" id="KW-0997">Cell inner membrane</keyword>
<keyword evidence="6" id="KW-0874">Quinone</keyword>
<comment type="catalytic activity">
    <reaction evidence="6">
        <text>a quinone + NADH + 5 H(+)(in) = a quinol + NAD(+) + 4 H(+)(out)</text>
        <dbReference type="Rhea" id="RHEA:57888"/>
        <dbReference type="ChEBI" id="CHEBI:15378"/>
        <dbReference type="ChEBI" id="CHEBI:24646"/>
        <dbReference type="ChEBI" id="CHEBI:57540"/>
        <dbReference type="ChEBI" id="CHEBI:57945"/>
        <dbReference type="ChEBI" id="CHEBI:132124"/>
    </reaction>
</comment>
<keyword evidence="6" id="KW-0520">NAD</keyword>
<feature type="transmembrane region" description="Helical" evidence="6">
    <location>
        <begin position="41"/>
        <end position="63"/>
    </location>
</feature>
<dbReference type="GO" id="GO:0008137">
    <property type="term" value="F:NADH dehydrogenase (ubiquinone) activity"/>
    <property type="evidence" value="ECO:0007669"/>
    <property type="project" value="InterPro"/>
</dbReference>
<feature type="domain" description="NADH:quinone oxidoreductase/Mrp antiporter transmembrane" evidence="8">
    <location>
        <begin position="128"/>
        <end position="422"/>
    </location>
</feature>
<reference evidence="9 10" key="1">
    <citation type="submission" date="2018-12" db="EMBL/GenBank/DDBJ databases">
        <title>Sequencing of bacterial isolates from soil warming experiment in Harvard Forest, Massachusetts, USA.</title>
        <authorList>
            <person name="Deangelis K."/>
        </authorList>
    </citation>
    <scope>NUCLEOTIDE SEQUENCE [LARGE SCALE GENOMIC DNA]</scope>
    <source>
        <strain evidence="9 10">EB153</strain>
    </source>
</reference>
<feature type="transmembrane region" description="Helical" evidence="6">
    <location>
        <begin position="107"/>
        <end position="125"/>
    </location>
</feature>
<dbReference type="Pfam" id="PF00361">
    <property type="entry name" value="Proton_antipo_M"/>
    <property type="match status" value="1"/>
</dbReference>
<dbReference type="InterPro" id="IPR001750">
    <property type="entry name" value="ND/Mrp_TM"/>
</dbReference>
<keyword evidence="4 6" id="KW-1133">Transmembrane helix</keyword>
<dbReference type="EMBL" id="RSDW01000001">
    <property type="protein sequence ID" value="RSL17306.1"/>
    <property type="molecule type" value="Genomic_DNA"/>
</dbReference>
<feature type="transmembrane region" description="Helical" evidence="6">
    <location>
        <begin position="338"/>
        <end position="359"/>
    </location>
</feature>
<dbReference type="GO" id="GO:0048038">
    <property type="term" value="F:quinone binding"/>
    <property type="evidence" value="ECO:0007669"/>
    <property type="project" value="UniProtKB-KW"/>
</dbReference>
<feature type="transmembrane region" description="Helical" evidence="6">
    <location>
        <begin position="83"/>
        <end position="100"/>
    </location>
</feature>
<feature type="transmembrane region" description="Helical" evidence="6">
    <location>
        <begin position="207"/>
        <end position="232"/>
    </location>
</feature>
<feature type="transmembrane region" description="Helical" evidence="6">
    <location>
        <begin position="163"/>
        <end position="187"/>
    </location>
</feature>
<protein>
    <recommendedName>
        <fullName evidence="6">NADH-quinone oxidoreductase subunit N</fullName>
        <ecNumber evidence="6">7.1.1.-</ecNumber>
    </recommendedName>
    <alternativeName>
        <fullName evidence="6">NADH dehydrogenase I subunit N</fullName>
    </alternativeName>
    <alternativeName>
        <fullName evidence="6">NDH-1 subunit N</fullName>
    </alternativeName>
</protein>
<keyword evidence="6" id="KW-0813">Transport</keyword>
<evidence type="ECO:0000256" key="5">
    <source>
        <dbReference type="ARBA" id="ARBA00023136"/>
    </source>
</evidence>
<gene>
    <name evidence="6" type="primary">nuoN</name>
    <name evidence="9" type="ORF">EDE15_2836</name>
</gene>
<evidence type="ECO:0000256" key="6">
    <source>
        <dbReference type="HAMAP-Rule" id="MF_00445"/>
    </source>
</evidence>
<dbReference type="GO" id="GO:0042773">
    <property type="term" value="P:ATP synthesis coupled electron transport"/>
    <property type="evidence" value="ECO:0007669"/>
    <property type="project" value="InterPro"/>
</dbReference>
<comment type="subcellular location">
    <subcellularLocation>
        <location evidence="6">Cell membrane</location>
        <topology evidence="6">Multi-pass membrane protein</topology>
    </subcellularLocation>
    <subcellularLocation>
        <location evidence="1">Endomembrane system</location>
        <topology evidence="1">Multi-pass membrane protein</topology>
    </subcellularLocation>
    <subcellularLocation>
        <location evidence="7">Membrane</location>
        <topology evidence="7">Multi-pass membrane protein</topology>
    </subcellularLocation>
</comment>
<keyword evidence="6" id="KW-1003">Cell membrane</keyword>
<keyword evidence="6" id="KW-0830">Ubiquinone</keyword>
<dbReference type="OrthoDB" id="9807568at2"/>
<feature type="transmembrane region" description="Helical" evidence="6">
    <location>
        <begin position="380"/>
        <end position="400"/>
    </location>
</feature>
<sequence>MIPINYAQMLQLALPELIVTVAALIVLAIDLLFLRQYQTRVRFTIAAGLASIGCAAAILQLLLTPAQANVLDGMLVANPLTHLVQIALLVLTIFTLLLSADSTFTEHVGEFVLLILAATVGMMFLVGSQDIVIIFISLELLSLSLYILTAFDKRSARSSEAALKYFLFGGMSAAFLLFGFSLLYGLSNSTSLTYIASAIHGQSLTPLLVIAIVTTVIGLGFKVAAAPFHFWAPDVYQGAPVPSAAFIASGSKVASFFIFFQVMVIGFAGAEGSATWRHFTPGWVSVLAVVAVLSMVLGNLVAIVQSHVRRLLAYSAIAHAGYILLALLSHTQQSLGALIYYVVTYALATLGTFGVIAVVEKQTHSDRLSDFDGLSRRAPVLSFCMFIFLLSLAGIPPLAGFFGKFYLFVSVLAAPGSTGLLWPVVLAIAMSAVSLYYYLQVLKRMYVASPPAGTEKMQAPILSQFVIVLLAAAIVLLGCTPHLLLRWMMEAIQASGL</sequence>
<dbReference type="PANTHER" id="PTHR22773">
    <property type="entry name" value="NADH DEHYDROGENASE"/>
    <property type="match status" value="1"/>
</dbReference>
<evidence type="ECO:0000256" key="1">
    <source>
        <dbReference type="ARBA" id="ARBA00004127"/>
    </source>
</evidence>
<name>A0A428MKA9_9BACT</name>
<dbReference type="Proteomes" id="UP000269669">
    <property type="component" value="Unassembled WGS sequence"/>
</dbReference>
<keyword evidence="6" id="KW-1278">Translocase</keyword>
<feature type="transmembrane region" description="Helical" evidence="6">
    <location>
        <begin position="282"/>
        <end position="304"/>
    </location>
</feature>
<proteinExistence type="inferred from homology"/>
<comment type="similarity">
    <text evidence="6">Belongs to the complex I subunit 2 family.</text>
</comment>
<evidence type="ECO:0000256" key="7">
    <source>
        <dbReference type="RuleBase" id="RU000320"/>
    </source>
</evidence>
<organism evidence="9 10">
    <name type="scientific">Edaphobacter aggregans</name>
    <dbReference type="NCBI Taxonomy" id="570835"/>
    <lineage>
        <taxon>Bacteria</taxon>
        <taxon>Pseudomonadati</taxon>
        <taxon>Acidobacteriota</taxon>
        <taxon>Terriglobia</taxon>
        <taxon>Terriglobales</taxon>
        <taxon>Acidobacteriaceae</taxon>
        <taxon>Edaphobacter</taxon>
    </lineage>
</organism>
<feature type="transmembrane region" description="Helical" evidence="6">
    <location>
        <begin position="460"/>
        <end position="484"/>
    </location>
</feature>
<dbReference type="GO" id="GO:0050136">
    <property type="term" value="F:NADH dehydrogenase (quinone) (non-electrogenic) activity"/>
    <property type="evidence" value="ECO:0007669"/>
    <property type="project" value="UniProtKB-UniRule"/>
</dbReference>
<keyword evidence="3 6" id="KW-0812">Transmembrane</keyword>
<evidence type="ECO:0000313" key="10">
    <source>
        <dbReference type="Proteomes" id="UP000269669"/>
    </source>
</evidence>
<evidence type="ECO:0000313" key="9">
    <source>
        <dbReference type="EMBL" id="RSL17306.1"/>
    </source>
</evidence>